<organism evidence="4 6">
    <name type="scientific">Arctia plantaginis</name>
    <name type="common">Wood tiger moth</name>
    <name type="synonym">Phalaena plantaginis</name>
    <dbReference type="NCBI Taxonomy" id="874455"/>
    <lineage>
        <taxon>Eukaryota</taxon>
        <taxon>Metazoa</taxon>
        <taxon>Ecdysozoa</taxon>
        <taxon>Arthropoda</taxon>
        <taxon>Hexapoda</taxon>
        <taxon>Insecta</taxon>
        <taxon>Pterygota</taxon>
        <taxon>Neoptera</taxon>
        <taxon>Endopterygota</taxon>
        <taxon>Lepidoptera</taxon>
        <taxon>Glossata</taxon>
        <taxon>Ditrysia</taxon>
        <taxon>Noctuoidea</taxon>
        <taxon>Erebidae</taxon>
        <taxon>Arctiinae</taxon>
        <taxon>Arctia</taxon>
    </lineage>
</organism>
<proteinExistence type="predicted"/>
<dbReference type="OrthoDB" id="7367179at2759"/>
<evidence type="ECO:0000313" key="3">
    <source>
        <dbReference type="EMBL" id="CAB3222650.1"/>
    </source>
</evidence>
<dbReference type="Proteomes" id="UP000494106">
    <property type="component" value="Unassembled WGS sequence"/>
</dbReference>
<dbReference type="AlphaFoldDB" id="A0A8S0ZHI1"/>
<sequence>MFMTTLAIGQRQLRDWLIKTPSVGKDPVSAPAPPQPGHDKSEEDDYANHLQKKEKSRQEKANDKEHSEADTIVYTMDVQVVLCPRMQASATYYKTKLKVHNYTHYNLKTKEVFCYLWHEGNGGLDSNVFASILIRHLRSELDKSNASRIILWSDGCCYQNRSVKLANALLELAIEKNVSIEQKYLEVGHTQIEVDSIHSAIERKLPPHREIYIPADYINIMKSAWKDP</sequence>
<accession>A0A8S0ZHI1</accession>
<dbReference type="PANTHER" id="PTHR10773">
    <property type="entry name" value="DNA-DIRECTED RNA POLYMERASES I, II, AND III SUBUNIT RPABC2"/>
    <property type="match status" value="1"/>
</dbReference>
<dbReference type="Pfam" id="PF25273">
    <property type="entry name" value="DUF7869"/>
    <property type="match status" value="1"/>
</dbReference>
<keyword evidence="5" id="KW-1185">Reference proteome</keyword>
<feature type="compositionally biased region" description="Basic and acidic residues" evidence="1">
    <location>
        <begin position="51"/>
        <end position="68"/>
    </location>
</feature>
<evidence type="ECO:0000259" key="2">
    <source>
        <dbReference type="Pfam" id="PF25273"/>
    </source>
</evidence>
<protein>
    <recommendedName>
        <fullName evidence="2">DUF7869 domain-containing protein</fullName>
    </recommendedName>
</protein>
<evidence type="ECO:0000313" key="6">
    <source>
        <dbReference type="Proteomes" id="UP000494256"/>
    </source>
</evidence>
<evidence type="ECO:0000313" key="4">
    <source>
        <dbReference type="EMBL" id="CAB3231971.1"/>
    </source>
</evidence>
<dbReference type="PANTHER" id="PTHR10773:SF19">
    <property type="match status" value="1"/>
</dbReference>
<dbReference type="Proteomes" id="UP000494256">
    <property type="component" value="Unassembled WGS sequence"/>
</dbReference>
<dbReference type="InterPro" id="IPR057191">
    <property type="entry name" value="DUF7869"/>
</dbReference>
<feature type="region of interest" description="Disordered" evidence="1">
    <location>
        <begin position="22"/>
        <end position="68"/>
    </location>
</feature>
<name>A0A8S0ZHI1_ARCPL</name>
<evidence type="ECO:0000256" key="1">
    <source>
        <dbReference type="SAM" id="MobiDB-lite"/>
    </source>
</evidence>
<gene>
    <name evidence="3" type="ORF">APLA_LOCUS1206</name>
    <name evidence="4" type="ORF">APLA_LOCUS5453</name>
</gene>
<dbReference type="EMBL" id="CADEBD010000289">
    <property type="protein sequence ID" value="CAB3231971.1"/>
    <property type="molecule type" value="Genomic_DNA"/>
</dbReference>
<feature type="domain" description="DUF7869" evidence="2">
    <location>
        <begin position="95"/>
        <end position="212"/>
    </location>
</feature>
<reference evidence="5 6" key="1">
    <citation type="submission" date="2020-04" db="EMBL/GenBank/DDBJ databases">
        <authorList>
            <person name="Wallbank WR R."/>
            <person name="Pardo Diaz C."/>
            <person name="Kozak K."/>
            <person name="Martin S."/>
            <person name="Jiggins C."/>
            <person name="Moest M."/>
            <person name="Warren A I."/>
            <person name="Byers J.R.P. K."/>
            <person name="Montejo-Kovacevich G."/>
            <person name="Yen C E."/>
        </authorList>
    </citation>
    <scope>NUCLEOTIDE SEQUENCE [LARGE SCALE GENOMIC DNA]</scope>
</reference>
<comment type="caution">
    <text evidence="4">The sequence shown here is derived from an EMBL/GenBank/DDBJ whole genome shotgun (WGS) entry which is preliminary data.</text>
</comment>
<evidence type="ECO:0000313" key="5">
    <source>
        <dbReference type="Proteomes" id="UP000494106"/>
    </source>
</evidence>
<dbReference type="EMBL" id="CADEBC010000088">
    <property type="protein sequence ID" value="CAB3222650.1"/>
    <property type="molecule type" value="Genomic_DNA"/>
</dbReference>